<dbReference type="Proteomes" id="UP000827986">
    <property type="component" value="Unassembled WGS sequence"/>
</dbReference>
<feature type="region of interest" description="Disordered" evidence="1">
    <location>
        <begin position="1"/>
        <end position="39"/>
    </location>
</feature>
<comment type="caution">
    <text evidence="2">The sequence shown here is derived from an EMBL/GenBank/DDBJ whole genome shotgun (WGS) entry which is preliminary data.</text>
</comment>
<dbReference type="AlphaFoldDB" id="A0A9D3X5Y4"/>
<keyword evidence="3" id="KW-1185">Reference proteome</keyword>
<reference evidence="2" key="1">
    <citation type="submission" date="2021-09" db="EMBL/GenBank/DDBJ databases">
        <title>The genome of Mauremys mutica provides insights into the evolution of semi-aquatic lifestyle.</title>
        <authorList>
            <person name="Gong S."/>
            <person name="Gao Y."/>
        </authorList>
    </citation>
    <scope>NUCLEOTIDE SEQUENCE</scope>
    <source>
        <strain evidence="2">MM-2020</strain>
        <tissue evidence="2">Muscle</tissue>
    </source>
</reference>
<evidence type="ECO:0000313" key="3">
    <source>
        <dbReference type="Proteomes" id="UP000827986"/>
    </source>
</evidence>
<feature type="region of interest" description="Disordered" evidence="1">
    <location>
        <begin position="84"/>
        <end position="139"/>
    </location>
</feature>
<protein>
    <submittedName>
        <fullName evidence="2">Uncharacterized protein</fullName>
    </submittedName>
</protein>
<feature type="compositionally biased region" description="Polar residues" evidence="1">
    <location>
        <begin position="1"/>
        <end position="14"/>
    </location>
</feature>
<gene>
    <name evidence="2" type="ORF">KIL84_002598</name>
</gene>
<evidence type="ECO:0000313" key="2">
    <source>
        <dbReference type="EMBL" id="KAH1174454.1"/>
    </source>
</evidence>
<name>A0A9D3X5Y4_9SAUR</name>
<organism evidence="2 3">
    <name type="scientific">Mauremys mutica</name>
    <name type="common">yellowpond turtle</name>
    <dbReference type="NCBI Taxonomy" id="74926"/>
    <lineage>
        <taxon>Eukaryota</taxon>
        <taxon>Metazoa</taxon>
        <taxon>Chordata</taxon>
        <taxon>Craniata</taxon>
        <taxon>Vertebrata</taxon>
        <taxon>Euteleostomi</taxon>
        <taxon>Archelosauria</taxon>
        <taxon>Testudinata</taxon>
        <taxon>Testudines</taxon>
        <taxon>Cryptodira</taxon>
        <taxon>Durocryptodira</taxon>
        <taxon>Testudinoidea</taxon>
        <taxon>Geoemydidae</taxon>
        <taxon>Geoemydinae</taxon>
        <taxon>Mauremys</taxon>
    </lineage>
</organism>
<sequence length="139" mass="13952">MTSVATSRQATSRTCAHAAPPSKPHNLGEGQHPAPLLKGKLRHRVSLACQSDRAAQVQSKEQNSGPLVQNPACQLQSAGLAGHPALGTSLSVGGDATTGAVHSQASAPGRSRSALVRAALNTPTPAPASVSPPRAGAMC</sequence>
<evidence type="ECO:0000256" key="1">
    <source>
        <dbReference type="SAM" id="MobiDB-lite"/>
    </source>
</evidence>
<accession>A0A9D3X5Y4</accession>
<dbReference type="EMBL" id="JAHDVG010000480">
    <property type="protein sequence ID" value="KAH1174454.1"/>
    <property type="molecule type" value="Genomic_DNA"/>
</dbReference>
<proteinExistence type="predicted"/>